<accession>A0A975JDK3</accession>
<dbReference type="SUPFAM" id="SSF53807">
    <property type="entry name" value="Helical backbone' metal receptor"/>
    <property type="match status" value="1"/>
</dbReference>
<dbReference type="InterPro" id="IPR050492">
    <property type="entry name" value="Bact_metal-bind_prot9"/>
</dbReference>
<protein>
    <recommendedName>
        <fullName evidence="2">High-affinity zinc uptake system protein ZnuA</fullName>
    </recommendedName>
</protein>
<sequence>MRELSLVRVLQGVLAALMIVFSVNAALAQDRPRIVTVNQALHFLAERLLEDTAEVVFPVPEGVDPSFWRPSIADISMIQSADMILLNGAGFASWIDRVSLPRSRIVNTSAAIEDAFIVTESITHSHGDGGEHSHEGIASYTWLDPMLAIAQAEAIAAAVVARDLATGEDVEARLTELRSDLTELDAMAQDALSGLEGVTMIATHPRYQYFARRYSLSIASLEWDAGAMPSEDDLSDLERLSTELDARILIWEAQPPREAIELAETLGLQSVVFEPGASKGSPDGLFAAYRQAVSSLSEAASENAD</sequence>
<dbReference type="PANTHER" id="PTHR42953">
    <property type="entry name" value="HIGH-AFFINITY ZINC UPTAKE SYSTEM PROTEIN ZNUA-RELATED"/>
    <property type="match status" value="1"/>
</dbReference>
<dbReference type="GO" id="GO:0006829">
    <property type="term" value="P:zinc ion transport"/>
    <property type="evidence" value="ECO:0007669"/>
    <property type="project" value="UniProtKB-KW"/>
</dbReference>
<dbReference type="Gene3D" id="3.40.50.1980">
    <property type="entry name" value="Nitrogenase molybdenum iron protein domain"/>
    <property type="match status" value="2"/>
</dbReference>
<name>A0A975JDK3_9RHOB</name>
<dbReference type="GO" id="GO:0046872">
    <property type="term" value="F:metal ion binding"/>
    <property type="evidence" value="ECO:0007669"/>
    <property type="project" value="InterPro"/>
</dbReference>
<comment type="similarity">
    <text evidence="1">Belongs to the bacterial solute-binding protein 9 family.</text>
</comment>
<dbReference type="Proteomes" id="UP000683291">
    <property type="component" value="Chromosome 1"/>
</dbReference>
<evidence type="ECO:0000313" key="6">
    <source>
        <dbReference type="EMBL" id="QUJ76110.1"/>
    </source>
</evidence>
<evidence type="ECO:0000256" key="3">
    <source>
        <dbReference type="ARBA" id="ARBA00022448"/>
    </source>
</evidence>
<keyword evidence="4" id="KW-0732">Signal</keyword>
<evidence type="ECO:0000313" key="7">
    <source>
        <dbReference type="Proteomes" id="UP000683291"/>
    </source>
</evidence>
<keyword evidence="3" id="KW-0813">Transport</keyword>
<keyword evidence="7" id="KW-1185">Reference proteome</keyword>
<organism evidence="6 7">
    <name type="scientific">Sulfitobacter albidus</name>
    <dbReference type="NCBI Taxonomy" id="2829501"/>
    <lineage>
        <taxon>Bacteria</taxon>
        <taxon>Pseudomonadati</taxon>
        <taxon>Pseudomonadota</taxon>
        <taxon>Alphaproteobacteria</taxon>
        <taxon>Rhodobacterales</taxon>
        <taxon>Roseobacteraceae</taxon>
        <taxon>Sulfitobacter</taxon>
    </lineage>
</organism>
<keyword evidence="5" id="KW-0406">Ion transport</keyword>
<dbReference type="Pfam" id="PF01297">
    <property type="entry name" value="ZnuA"/>
    <property type="match status" value="1"/>
</dbReference>
<dbReference type="PANTHER" id="PTHR42953:SF3">
    <property type="entry name" value="HIGH-AFFINITY ZINC UPTAKE SYSTEM PROTEIN ZNUA"/>
    <property type="match status" value="1"/>
</dbReference>
<keyword evidence="5" id="KW-0862">Zinc</keyword>
<keyword evidence="5" id="KW-0864">Zinc transport</keyword>
<dbReference type="EMBL" id="CP073581">
    <property type="protein sequence ID" value="QUJ76110.1"/>
    <property type="molecule type" value="Genomic_DNA"/>
</dbReference>
<gene>
    <name evidence="6" type="ORF">KDD17_14465</name>
</gene>
<dbReference type="KEGG" id="sual:KDD17_14465"/>
<dbReference type="RefSeq" id="WP_212704308.1">
    <property type="nucleotide sequence ID" value="NZ_CP073581.1"/>
</dbReference>
<proteinExistence type="inferred from homology"/>
<reference evidence="6" key="1">
    <citation type="submission" date="2021-04" db="EMBL/GenBank/DDBJ databases">
        <title>Complete genome sequence for Sulfitobacter sp. strain JK7-1.</title>
        <authorList>
            <person name="Park S.-J."/>
        </authorList>
    </citation>
    <scope>NUCLEOTIDE SEQUENCE</scope>
    <source>
        <strain evidence="6">JK7-1</strain>
    </source>
</reference>
<evidence type="ECO:0000256" key="2">
    <source>
        <dbReference type="ARBA" id="ARBA00015915"/>
    </source>
</evidence>
<dbReference type="AlphaFoldDB" id="A0A975JDK3"/>
<evidence type="ECO:0000256" key="5">
    <source>
        <dbReference type="ARBA" id="ARBA00022906"/>
    </source>
</evidence>
<evidence type="ECO:0000256" key="4">
    <source>
        <dbReference type="ARBA" id="ARBA00022729"/>
    </source>
</evidence>
<evidence type="ECO:0000256" key="1">
    <source>
        <dbReference type="ARBA" id="ARBA00011028"/>
    </source>
</evidence>
<dbReference type="InterPro" id="IPR006127">
    <property type="entry name" value="ZnuA-like"/>
</dbReference>